<dbReference type="AlphaFoldDB" id="A0A8D0GKL3"/>
<keyword evidence="3" id="KW-1185">Reference proteome</keyword>
<protein>
    <submittedName>
        <fullName evidence="2">Uncharacterized protein</fullName>
    </submittedName>
</protein>
<dbReference type="Ensembl" id="ENSSPUT00000006691.1">
    <property type="protein sequence ID" value="ENSSPUP00000006285.1"/>
    <property type="gene ID" value="ENSSPUG00000004849.1"/>
</dbReference>
<evidence type="ECO:0000256" key="1">
    <source>
        <dbReference type="SAM" id="MobiDB-lite"/>
    </source>
</evidence>
<accession>A0A8D0GKL3</accession>
<sequence length="151" mass="16362">GDGHHPTEDARSALELAQYFITQGPRKVAELKLEATLVAQRAFENSQKKRASSPQENGVKKGPSEPNLCFFNILHSTGQKTLLLGGEKLSSSSKCQNNASILNEQILQRAIKEVPQSSFSIIQFDLGPEHTKPDLVAGVGVKVTVACHQTV</sequence>
<feature type="region of interest" description="Disordered" evidence="1">
    <location>
        <begin position="44"/>
        <end position="64"/>
    </location>
</feature>
<evidence type="ECO:0000313" key="2">
    <source>
        <dbReference type="Ensembl" id="ENSSPUP00000006285.1"/>
    </source>
</evidence>
<dbReference type="Proteomes" id="UP000694392">
    <property type="component" value="Unplaced"/>
</dbReference>
<reference evidence="2" key="1">
    <citation type="submission" date="2025-08" db="UniProtKB">
        <authorList>
            <consortium name="Ensembl"/>
        </authorList>
    </citation>
    <scope>IDENTIFICATION</scope>
</reference>
<dbReference type="GeneTree" id="ENSGT00940000161162"/>
<evidence type="ECO:0000313" key="3">
    <source>
        <dbReference type="Proteomes" id="UP000694392"/>
    </source>
</evidence>
<proteinExistence type="predicted"/>
<organism evidence="2 3">
    <name type="scientific">Sphenodon punctatus</name>
    <name type="common">Tuatara</name>
    <name type="synonym">Hatteria punctata</name>
    <dbReference type="NCBI Taxonomy" id="8508"/>
    <lineage>
        <taxon>Eukaryota</taxon>
        <taxon>Metazoa</taxon>
        <taxon>Chordata</taxon>
        <taxon>Craniata</taxon>
        <taxon>Vertebrata</taxon>
        <taxon>Euteleostomi</taxon>
        <taxon>Lepidosauria</taxon>
        <taxon>Sphenodontia</taxon>
        <taxon>Sphenodontidae</taxon>
        <taxon>Sphenodon</taxon>
    </lineage>
</organism>
<reference evidence="2" key="2">
    <citation type="submission" date="2025-09" db="UniProtKB">
        <authorList>
            <consortium name="Ensembl"/>
        </authorList>
    </citation>
    <scope>IDENTIFICATION</scope>
</reference>
<name>A0A8D0GKL3_SPHPU</name>